<name>A0A1T4XE30_9CLOT</name>
<dbReference type="AlphaFoldDB" id="A0A1T4XE30"/>
<proteinExistence type="predicted"/>
<dbReference type="EMBL" id="FUYH01000008">
    <property type="protein sequence ID" value="SKA87776.1"/>
    <property type="molecule type" value="Genomic_DNA"/>
</dbReference>
<dbReference type="OrthoDB" id="1947307at2"/>
<sequence>MRINQAVFSIIKKGFLRGYDFDVLKASNNIDKIDIKEIKDILKPIIAILKTKEKNESKNIVSFFRLSSGNFCMLKCNINDINSSFAHALIFNEMLSFHPVKLINSDAFIENLEDLDDKSLIDLDNINPSNVISKDTIKDFLLKNRQSNFKNLLNALIYCSENKSSIYINGSDDNLIFLIAALSMCLPIALSHSITFSTDMLLPIECMIYGVDSYCENKELLFDFKDQNIPSTADYEFSNYALNYYLGSNIDFGDFNNFTEDCNYTLLDSKIDNCLCLYEIIKRNKNLKDEEKNVDISYIKPAFEFASENIPDDFILNIYNALEPSLQVISRSIELNSIKPFSKFIFKVAQKEKIPSFIDKNCYYFYAAIDIIAIKNYDAIRKLLDFFEEIAKDFEDISYAIFKNAVSKERIEFLNVLLSREELKNRGAFYLYIVVKSLISLGYSYSQSLKTEGLEIFLNKCLSVLYKEAEYIPRILKTCEEDIEYFINITELIYKNMEGTILPHLFIKQFISSIDTFNEKDIFIIRKKIIESDYESIIYEECVERLKTSKDAVQSFSSIEKDILSEFPNFTAKFMNDIIKNYFELIPIEKLFEQCKNILLKAESGIYNLDDIILKILFNCFESGIDFNNLNEELKDYIYKFKKLKNFRNIKTSPDITEMLYLIYSAVENMDKDYELDDIISLPIETGKLEIDRYLSFINLSLPIMLCSIKSFNDHRKVIRYFDVFDMGEKFLNLYIDKIDNLFEKNKEKAYTALLHFIIYFFYCLEPKYKLSGEENTIESIREKIKHTIKTLPKNLFIRLKEDVPIEFEAIGVSLPLQWQDMVKEF</sequence>
<dbReference type="Proteomes" id="UP000190105">
    <property type="component" value="Unassembled WGS sequence"/>
</dbReference>
<accession>A0A1T4XE30</accession>
<gene>
    <name evidence="1" type="ORF">SAMN05443428_10852</name>
</gene>
<protein>
    <submittedName>
        <fullName evidence="1">Uncharacterized protein</fullName>
    </submittedName>
</protein>
<dbReference type="STRING" id="1147123.SAMN05443428_10852"/>
<reference evidence="2" key="1">
    <citation type="submission" date="2017-02" db="EMBL/GenBank/DDBJ databases">
        <authorList>
            <person name="Varghese N."/>
            <person name="Submissions S."/>
        </authorList>
    </citation>
    <scope>NUCLEOTIDE SEQUENCE [LARGE SCALE GENOMIC DNA]</scope>
    <source>
        <strain evidence="2">USBA 833</strain>
    </source>
</reference>
<dbReference type="RefSeq" id="WP_078696361.1">
    <property type="nucleotide sequence ID" value="NZ_FUYH01000008.1"/>
</dbReference>
<evidence type="ECO:0000313" key="2">
    <source>
        <dbReference type="Proteomes" id="UP000190105"/>
    </source>
</evidence>
<evidence type="ECO:0000313" key="1">
    <source>
        <dbReference type="EMBL" id="SKA87776.1"/>
    </source>
</evidence>
<keyword evidence="2" id="KW-1185">Reference proteome</keyword>
<organism evidence="1 2">
    <name type="scientific">Caloramator quimbayensis</name>
    <dbReference type="NCBI Taxonomy" id="1147123"/>
    <lineage>
        <taxon>Bacteria</taxon>
        <taxon>Bacillati</taxon>
        <taxon>Bacillota</taxon>
        <taxon>Clostridia</taxon>
        <taxon>Eubacteriales</taxon>
        <taxon>Clostridiaceae</taxon>
        <taxon>Caloramator</taxon>
    </lineage>
</organism>